<feature type="region of interest" description="Disordered" evidence="1">
    <location>
        <begin position="50"/>
        <end position="76"/>
    </location>
</feature>
<keyword evidence="3" id="KW-1185">Reference proteome</keyword>
<accession>W1P3X6</accession>
<organism evidence="2 3">
    <name type="scientific">Amborella trichopoda</name>
    <dbReference type="NCBI Taxonomy" id="13333"/>
    <lineage>
        <taxon>Eukaryota</taxon>
        <taxon>Viridiplantae</taxon>
        <taxon>Streptophyta</taxon>
        <taxon>Embryophyta</taxon>
        <taxon>Tracheophyta</taxon>
        <taxon>Spermatophyta</taxon>
        <taxon>Magnoliopsida</taxon>
        <taxon>Amborellales</taxon>
        <taxon>Amborellaceae</taxon>
        <taxon>Amborella</taxon>
    </lineage>
</organism>
<feature type="region of interest" description="Disordered" evidence="1">
    <location>
        <begin position="1"/>
        <end position="27"/>
    </location>
</feature>
<evidence type="ECO:0000256" key="1">
    <source>
        <dbReference type="SAM" id="MobiDB-lite"/>
    </source>
</evidence>
<gene>
    <name evidence="2" type="ORF">AMTR_s00096p00033630</name>
</gene>
<dbReference type="HOGENOM" id="CLU_1257602_0_0_1"/>
<dbReference type="Gramene" id="ERN02344">
    <property type="protein sequence ID" value="ERN02344"/>
    <property type="gene ID" value="AMTR_s00096p00033630"/>
</dbReference>
<dbReference type="EMBL" id="KI394634">
    <property type="protein sequence ID" value="ERN02344.1"/>
    <property type="molecule type" value="Genomic_DNA"/>
</dbReference>
<evidence type="ECO:0000313" key="2">
    <source>
        <dbReference type="EMBL" id="ERN02344.1"/>
    </source>
</evidence>
<name>W1P3X6_AMBTC</name>
<sequence>MGVGQVQGGYNPKLYPSRERPIGEGEKKCSKDIEVALEVPPLQVLSAVESMSISSSYEGSHSEDDGASGEETEPPEVDQQLEILPQAEDDHVIGVEPLLMGINLEVEPQEVRSQIGEGEHREEGIIMPSATVQGGEFTQTKRKEEEMISHIADEPRDCATMFDEIGMDLNVPIARVLEDIKEQARVKRLSQKLEKSIKEMGKASEIKGPKEGASSVESVI</sequence>
<feature type="region of interest" description="Disordered" evidence="1">
    <location>
        <begin position="198"/>
        <end position="220"/>
    </location>
</feature>
<protein>
    <submittedName>
        <fullName evidence="2">Uncharacterized protein</fullName>
    </submittedName>
</protein>
<feature type="compositionally biased region" description="Acidic residues" evidence="1">
    <location>
        <begin position="65"/>
        <end position="76"/>
    </location>
</feature>
<dbReference type="Proteomes" id="UP000017836">
    <property type="component" value="Unassembled WGS sequence"/>
</dbReference>
<reference evidence="3" key="1">
    <citation type="journal article" date="2013" name="Science">
        <title>The Amborella genome and the evolution of flowering plants.</title>
        <authorList>
            <consortium name="Amborella Genome Project"/>
        </authorList>
    </citation>
    <scope>NUCLEOTIDE SEQUENCE [LARGE SCALE GENOMIC DNA]</scope>
</reference>
<dbReference type="AlphaFoldDB" id="W1P3X6"/>
<evidence type="ECO:0000313" key="3">
    <source>
        <dbReference type="Proteomes" id="UP000017836"/>
    </source>
</evidence>
<feature type="compositionally biased region" description="Low complexity" evidence="1">
    <location>
        <begin position="50"/>
        <end position="59"/>
    </location>
</feature>
<feature type="compositionally biased region" description="Basic and acidic residues" evidence="1">
    <location>
        <begin position="198"/>
        <end position="210"/>
    </location>
</feature>
<feature type="compositionally biased region" description="Basic and acidic residues" evidence="1">
    <location>
        <begin position="16"/>
        <end position="27"/>
    </location>
</feature>
<proteinExistence type="predicted"/>